<dbReference type="Proteomes" id="UP000078431">
    <property type="component" value="Unassembled WGS sequence"/>
</dbReference>
<dbReference type="GO" id="GO:0005737">
    <property type="term" value="C:cytoplasm"/>
    <property type="evidence" value="ECO:0007669"/>
    <property type="project" value="UniProtKB-UniRule"/>
</dbReference>
<dbReference type="GO" id="GO:0003727">
    <property type="term" value="F:single-stranded RNA binding"/>
    <property type="evidence" value="ECO:0007669"/>
    <property type="project" value="TreeGrafter"/>
</dbReference>
<protein>
    <recommendedName>
        <fullName evidence="4">Nucleoid-associated protein M993_03277</fullName>
    </recommendedName>
</protein>
<dbReference type="NCBIfam" id="NF001557">
    <property type="entry name" value="PRK00378.1"/>
    <property type="match status" value="1"/>
</dbReference>
<comment type="caution">
    <text evidence="5">The sequence shown here is derived from an EMBL/GenBank/DDBJ whole genome shotgun (WGS) entry which is preliminary data.</text>
</comment>
<comment type="similarity">
    <text evidence="2 4">Belongs to the YejK family.</text>
</comment>
<keyword evidence="6" id="KW-1185">Reference proteome</keyword>
<dbReference type="EMBL" id="LXEX01000049">
    <property type="protein sequence ID" value="OAT57999.1"/>
    <property type="molecule type" value="Genomic_DNA"/>
</dbReference>
<evidence type="ECO:0000256" key="1">
    <source>
        <dbReference type="ARBA" id="ARBA00004453"/>
    </source>
</evidence>
<dbReference type="PANTHER" id="PTHR38772:SF1">
    <property type="entry name" value="NUCLEOID-ASSOCIATED PROTEIN YEJK"/>
    <property type="match status" value="1"/>
</dbReference>
<dbReference type="HAMAP" id="MF_00730">
    <property type="entry name" value="NdpA"/>
    <property type="match status" value="1"/>
</dbReference>
<evidence type="ECO:0000256" key="3">
    <source>
        <dbReference type="ARBA" id="ARBA00022490"/>
    </source>
</evidence>
<reference evidence="5 6" key="1">
    <citation type="submission" date="2016-04" db="EMBL/GenBank/DDBJ databases">
        <title>ATOL: Assembling a taxonomically balanced genome-scale reconstruction of the evolutionary history of the Enterobacteriaceae.</title>
        <authorList>
            <person name="Plunkett G.III."/>
            <person name="Neeno-Eckwall E.C."/>
            <person name="Glasner J.D."/>
            <person name="Perna N.T."/>
        </authorList>
    </citation>
    <scope>NUCLEOTIDE SEQUENCE [LARGE SCALE GENOMIC DNA]</scope>
    <source>
        <strain evidence="5 6">ATCC 12841</strain>
    </source>
</reference>
<comment type="subcellular location">
    <subcellularLocation>
        <location evidence="1 4">Cytoplasm</location>
        <location evidence="1 4">Nucleoid</location>
    </subcellularLocation>
</comment>
<evidence type="ECO:0000256" key="4">
    <source>
        <dbReference type="HAMAP-Rule" id="MF_00730"/>
    </source>
</evidence>
<accession>A0AA91INP3</accession>
<evidence type="ECO:0000313" key="5">
    <source>
        <dbReference type="EMBL" id="OAT57999.1"/>
    </source>
</evidence>
<dbReference type="Pfam" id="PF04245">
    <property type="entry name" value="NA37"/>
    <property type="match status" value="1"/>
</dbReference>
<proteinExistence type="inferred from homology"/>
<keyword evidence="3 4" id="KW-0963">Cytoplasm</keyword>
<dbReference type="InterPro" id="IPR007358">
    <property type="entry name" value="Nucleoid_associated_NdpA"/>
</dbReference>
<evidence type="ECO:0000313" key="6">
    <source>
        <dbReference type="Proteomes" id="UP000078431"/>
    </source>
</evidence>
<dbReference type="GO" id="GO:0043590">
    <property type="term" value="C:bacterial nucleoid"/>
    <property type="evidence" value="ECO:0007669"/>
    <property type="project" value="TreeGrafter"/>
</dbReference>
<dbReference type="AlphaFoldDB" id="A0AA91INP3"/>
<gene>
    <name evidence="5" type="ORF">M993_03277</name>
</gene>
<evidence type="ECO:0000256" key="2">
    <source>
        <dbReference type="ARBA" id="ARBA00009035"/>
    </source>
</evidence>
<dbReference type="GO" id="GO:0003690">
    <property type="term" value="F:double-stranded DNA binding"/>
    <property type="evidence" value="ECO:0007669"/>
    <property type="project" value="TreeGrafter"/>
</dbReference>
<sequence>MNTPSNVSEAKGEKKKMSLDLEQIALHQLVKRDEQQLDVVLRDSLLAKNAAVEEMMAELHRVYSAKSKAYGTFSEESELAEALRNYRRGNEDFLAFSRAATGRLRDELAKYPFADGGVVLFCQYRYLAVEYLLIAVLNSCSSMRVNEELDISSTHYLDIMRADIVARVDLTEWETNPESHRYLTFLKGRVGRKVSDFFMDFLAASEGLDAKAQNRGLLQAVDDYCAEGQLDKNERQAYRQQVYSYCNGQLQAGEEIELEALAKEIPAVGEKDFQQFTAEQGYDLEESFPADRSTLRQLTKMAGSGGGLTINFDAMLLGERIFWDPATDTLTIKGTPPNLRDQLQRRSGGGN</sequence>
<organism evidence="5 6">
    <name type="scientific">Obesumbacterium proteus ATCC 12841</name>
    <dbReference type="NCBI Taxonomy" id="1354268"/>
    <lineage>
        <taxon>Bacteria</taxon>
        <taxon>Pseudomonadati</taxon>
        <taxon>Pseudomonadota</taxon>
        <taxon>Gammaproteobacteria</taxon>
        <taxon>Enterobacterales</taxon>
        <taxon>Hafniaceae</taxon>
        <taxon>Obesumbacterium</taxon>
    </lineage>
</organism>
<dbReference type="PANTHER" id="PTHR38772">
    <property type="match status" value="1"/>
</dbReference>
<name>A0AA91INP3_9GAMM</name>